<dbReference type="SUPFAM" id="SSF55811">
    <property type="entry name" value="Nudix"/>
    <property type="match status" value="1"/>
</dbReference>
<dbReference type="Proteomes" id="UP001242732">
    <property type="component" value="Chromosome"/>
</dbReference>
<name>A0ABY9ATS6_PARCI</name>
<dbReference type="Gene3D" id="3.90.79.10">
    <property type="entry name" value="Nucleoside Triphosphate Pyrophosphohydrolase"/>
    <property type="match status" value="1"/>
</dbReference>
<dbReference type="InterPro" id="IPR015797">
    <property type="entry name" value="NUDIX_hydrolase-like_dom_sf"/>
</dbReference>
<accession>A0ABY9ATS6</accession>
<feature type="domain" description="Nudix hydrolase" evidence="1">
    <location>
        <begin position="142"/>
        <end position="283"/>
    </location>
</feature>
<protein>
    <submittedName>
        <fullName evidence="2">NUDIX domain-containing protein</fullName>
    </submittedName>
</protein>
<keyword evidence="3" id="KW-1185">Reference proteome</keyword>
<dbReference type="InterPro" id="IPR000086">
    <property type="entry name" value="NUDIX_hydrolase_dom"/>
</dbReference>
<reference evidence="2 3" key="1">
    <citation type="submission" date="2023-06" db="EMBL/GenBank/DDBJ databases">
        <authorList>
            <person name="Ham H."/>
            <person name="Park D.S."/>
        </authorList>
    </citation>
    <scope>NUCLEOTIDE SEQUENCE [LARGE SCALE GENOMIC DNA]</scope>
    <source>
        <strain evidence="2 3">KACC 17005</strain>
    </source>
</reference>
<dbReference type="EMBL" id="CP127363">
    <property type="protein sequence ID" value="WIY50314.1"/>
    <property type="molecule type" value="Genomic_DNA"/>
</dbReference>
<evidence type="ECO:0000259" key="1">
    <source>
        <dbReference type="PROSITE" id="PS51462"/>
    </source>
</evidence>
<dbReference type="CDD" id="cd03676">
    <property type="entry name" value="NUDIX_Tnr3_like"/>
    <property type="match status" value="1"/>
</dbReference>
<sequence>MSGHCEMPVPAWVAPARALAHRPAMVPRVLFAVAGQIVGSVAPGVMEGIALDSDADRADGADGADGAVAAAASLVKERHAGAERWHLACAPADATPALAALANALRRAGRCGAWREEQLAVCNAAGERIGTVERGAVRALGIATRAVHLVACAPDGRQWVQQRAFDKPSHPGRWDTLMGGMVSAQDTVESALARETWEEAGLRIEALQAVAHGGHVDFSRPSDEGEGAGYMVERIDWFRATVPEGVVPANQDGEVERFELLEAAEVQARLAQGAFTPEAALVLAGFYGW</sequence>
<gene>
    <name evidence="2" type="ORF">QRO08_07030</name>
</gene>
<evidence type="ECO:0000313" key="3">
    <source>
        <dbReference type="Proteomes" id="UP001242732"/>
    </source>
</evidence>
<dbReference type="Pfam" id="PF00293">
    <property type="entry name" value="NUDIX"/>
    <property type="match status" value="1"/>
</dbReference>
<dbReference type="RefSeq" id="WP_011796521.1">
    <property type="nucleotide sequence ID" value="NZ_CP023687.1"/>
</dbReference>
<proteinExistence type="predicted"/>
<evidence type="ECO:0000313" key="2">
    <source>
        <dbReference type="EMBL" id="WIY50314.1"/>
    </source>
</evidence>
<dbReference type="PROSITE" id="PS51462">
    <property type="entry name" value="NUDIX"/>
    <property type="match status" value="1"/>
</dbReference>
<organism evidence="2 3">
    <name type="scientific">Paracidovorax citrulli</name>
    <name type="common">Acidovorax citrulli</name>
    <dbReference type="NCBI Taxonomy" id="80869"/>
    <lineage>
        <taxon>Bacteria</taxon>
        <taxon>Pseudomonadati</taxon>
        <taxon>Pseudomonadota</taxon>
        <taxon>Betaproteobacteria</taxon>
        <taxon>Burkholderiales</taxon>
        <taxon>Comamonadaceae</taxon>
        <taxon>Paracidovorax</taxon>
    </lineage>
</organism>